<comment type="similarity">
    <text evidence="1">Belongs to the LysR transcriptional regulatory family.</text>
</comment>
<dbReference type="GO" id="GO:0003700">
    <property type="term" value="F:DNA-binding transcription factor activity"/>
    <property type="evidence" value="ECO:0007669"/>
    <property type="project" value="InterPro"/>
</dbReference>
<keyword evidence="3" id="KW-0238">DNA-binding</keyword>
<dbReference type="SUPFAM" id="SSF53850">
    <property type="entry name" value="Periplasmic binding protein-like II"/>
    <property type="match status" value="1"/>
</dbReference>
<evidence type="ECO:0000313" key="6">
    <source>
        <dbReference type="EMBL" id="TSH96384.1"/>
    </source>
</evidence>
<dbReference type="FunFam" id="3.40.190.290:FF:000001">
    <property type="entry name" value="Transcriptional regulator, LysR family"/>
    <property type="match status" value="1"/>
</dbReference>
<keyword evidence="2" id="KW-0805">Transcription regulation</keyword>
<dbReference type="InterPro" id="IPR036388">
    <property type="entry name" value="WH-like_DNA-bd_sf"/>
</dbReference>
<reference evidence="6 7" key="1">
    <citation type="submission" date="2019-07" db="EMBL/GenBank/DDBJ databases">
        <title>Qingshengfaniella alkalisoli gen. nov., sp. nov., isolated from saline soil.</title>
        <authorList>
            <person name="Xu L."/>
            <person name="Huang X.-X."/>
            <person name="Sun J.-Q."/>
        </authorList>
    </citation>
    <scope>NUCLEOTIDE SEQUENCE [LARGE SCALE GENOMIC DNA]</scope>
    <source>
        <strain evidence="6 7">DSM 27279</strain>
    </source>
</reference>
<evidence type="ECO:0000256" key="2">
    <source>
        <dbReference type="ARBA" id="ARBA00023015"/>
    </source>
</evidence>
<dbReference type="GO" id="GO:0006351">
    <property type="term" value="P:DNA-templated transcription"/>
    <property type="evidence" value="ECO:0007669"/>
    <property type="project" value="TreeGrafter"/>
</dbReference>
<keyword evidence="4" id="KW-0804">Transcription</keyword>
<proteinExistence type="inferred from homology"/>
<dbReference type="PROSITE" id="PS50931">
    <property type="entry name" value="HTH_LYSR"/>
    <property type="match status" value="1"/>
</dbReference>
<comment type="caution">
    <text evidence="6">The sequence shown here is derived from an EMBL/GenBank/DDBJ whole genome shotgun (WGS) entry which is preliminary data.</text>
</comment>
<dbReference type="AlphaFoldDB" id="A0A556ATW9"/>
<name>A0A556ATW9_9BURK</name>
<evidence type="ECO:0000313" key="7">
    <source>
        <dbReference type="Proteomes" id="UP000318405"/>
    </source>
</evidence>
<dbReference type="FunFam" id="1.10.10.10:FF:000001">
    <property type="entry name" value="LysR family transcriptional regulator"/>
    <property type="match status" value="1"/>
</dbReference>
<dbReference type="GO" id="GO:0043565">
    <property type="term" value="F:sequence-specific DNA binding"/>
    <property type="evidence" value="ECO:0007669"/>
    <property type="project" value="TreeGrafter"/>
</dbReference>
<accession>A0A556ATW9</accession>
<dbReference type="InterPro" id="IPR000847">
    <property type="entry name" value="LysR_HTH_N"/>
</dbReference>
<keyword evidence="7" id="KW-1185">Reference proteome</keyword>
<dbReference type="InterPro" id="IPR058163">
    <property type="entry name" value="LysR-type_TF_proteobact-type"/>
</dbReference>
<dbReference type="InterPro" id="IPR005119">
    <property type="entry name" value="LysR_subst-bd"/>
</dbReference>
<dbReference type="PANTHER" id="PTHR30537">
    <property type="entry name" value="HTH-TYPE TRANSCRIPTIONAL REGULATOR"/>
    <property type="match status" value="1"/>
</dbReference>
<dbReference type="Gene3D" id="1.10.10.10">
    <property type="entry name" value="Winged helix-like DNA-binding domain superfamily/Winged helix DNA-binding domain"/>
    <property type="match status" value="1"/>
</dbReference>
<sequence>MPVMDLLGAIRTFVTIVEAGGLAPAAERLQISAAAVSRHLALLENHLEARLLDRTTRRHRLTEIGETCFERYSRILADIEQTQQFATAGTIEAKGVLRVASTIHFWTWRIAHVLPRFMRMHPALEIQVNLSERVVDLVEENYDLALQFHPPVNQSVVGRKITTIQRVVCASPEYLRLHGVPRTPEELTNRECLLYASRGEIVEWRFRNAEGERSVRVNGRLRSTDANTLRLAGIEGIGIIRSPLFVVEEDLRTGRLQRILSEAQSVDPDLLAVYPSRRHLPAKVRVFVDFLCEHFGQ</sequence>
<dbReference type="Pfam" id="PF03466">
    <property type="entry name" value="LysR_substrate"/>
    <property type="match status" value="1"/>
</dbReference>
<evidence type="ECO:0000259" key="5">
    <source>
        <dbReference type="PROSITE" id="PS50931"/>
    </source>
</evidence>
<dbReference type="PANTHER" id="PTHR30537:SF5">
    <property type="entry name" value="HTH-TYPE TRANSCRIPTIONAL ACTIVATOR TTDR-RELATED"/>
    <property type="match status" value="1"/>
</dbReference>
<protein>
    <submittedName>
        <fullName evidence="6">LysR family transcriptional regulator</fullName>
    </submittedName>
</protein>
<dbReference type="Gene3D" id="3.40.190.290">
    <property type="match status" value="1"/>
</dbReference>
<dbReference type="OrthoDB" id="9026421at2"/>
<evidence type="ECO:0000256" key="1">
    <source>
        <dbReference type="ARBA" id="ARBA00009437"/>
    </source>
</evidence>
<feature type="domain" description="HTH lysR-type" evidence="5">
    <location>
        <begin position="5"/>
        <end position="62"/>
    </location>
</feature>
<evidence type="ECO:0000256" key="4">
    <source>
        <dbReference type="ARBA" id="ARBA00023163"/>
    </source>
</evidence>
<organism evidence="6 7">
    <name type="scientific">Verticiella sediminum</name>
    <dbReference type="NCBI Taxonomy" id="1247510"/>
    <lineage>
        <taxon>Bacteria</taxon>
        <taxon>Pseudomonadati</taxon>
        <taxon>Pseudomonadota</taxon>
        <taxon>Betaproteobacteria</taxon>
        <taxon>Burkholderiales</taxon>
        <taxon>Alcaligenaceae</taxon>
        <taxon>Verticiella</taxon>
    </lineage>
</organism>
<dbReference type="Proteomes" id="UP000318405">
    <property type="component" value="Unassembled WGS sequence"/>
</dbReference>
<dbReference type="Pfam" id="PF00126">
    <property type="entry name" value="HTH_1"/>
    <property type="match status" value="1"/>
</dbReference>
<dbReference type="SUPFAM" id="SSF46785">
    <property type="entry name" value="Winged helix' DNA-binding domain"/>
    <property type="match status" value="1"/>
</dbReference>
<dbReference type="CDD" id="cd08422">
    <property type="entry name" value="PBP2_CrgA_like"/>
    <property type="match status" value="1"/>
</dbReference>
<dbReference type="EMBL" id="VLTJ01000016">
    <property type="protein sequence ID" value="TSH96384.1"/>
    <property type="molecule type" value="Genomic_DNA"/>
</dbReference>
<dbReference type="RefSeq" id="WP_143947834.1">
    <property type="nucleotide sequence ID" value="NZ_BAABMB010000002.1"/>
</dbReference>
<dbReference type="InterPro" id="IPR036390">
    <property type="entry name" value="WH_DNA-bd_sf"/>
</dbReference>
<evidence type="ECO:0000256" key="3">
    <source>
        <dbReference type="ARBA" id="ARBA00023125"/>
    </source>
</evidence>
<gene>
    <name evidence="6" type="ORF">FOZ76_09080</name>
</gene>